<comment type="subcellular location">
    <subcellularLocation>
        <location evidence="1">Membrane</location>
        <topology evidence="1">Multi-pass membrane protein</topology>
    </subcellularLocation>
</comment>
<protein>
    <recommendedName>
        <fullName evidence="9">G-protein coupled receptors family 1 profile domain-containing protein</fullName>
    </recommendedName>
</protein>
<comment type="caution">
    <text evidence="10">The sequence shown here is derived from an EMBL/GenBank/DDBJ whole genome shotgun (WGS) entry which is preliminary data.</text>
</comment>
<organism evidence="10 11">
    <name type="scientific">Paralvinella palmiformis</name>
    <dbReference type="NCBI Taxonomy" id="53620"/>
    <lineage>
        <taxon>Eukaryota</taxon>
        <taxon>Metazoa</taxon>
        <taxon>Spiralia</taxon>
        <taxon>Lophotrochozoa</taxon>
        <taxon>Annelida</taxon>
        <taxon>Polychaeta</taxon>
        <taxon>Sedentaria</taxon>
        <taxon>Canalipalpata</taxon>
        <taxon>Terebellida</taxon>
        <taxon>Terebelliformia</taxon>
        <taxon>Alvinellidae</taxon>
        <taxon>Paralvinella</taxon>
    </lineage>
</organism>
<dbReference type="AlphaFoldDB" id="A0AAD9KBD5"/>
<keyword evidence="11" id="KW-1185">Reference proteome</keyword>
<gene>
    <name evidence="10" type="ORF">LSH36_19g04006</name>
</gene>
<sequence length="376" mass="42873">MDPVTWPTSASSVLPTDNSTSFPDIYTRYSWPELLMLHRPAAILVDRSLTPIFYAIGITGNSLSAKIWLERPMRRNNSSAVYLATLSITDLFFLLLHIILELNYAWGIQTLDYPGLCEGYFLVYFVATYLSPILVLAFTIERYIAVCHPFQKERFCTTRRAFKVVVVLVTFSVLLSCIQAYLWSYDAATGRCEIRREVVRGGEYSLWSIWTWVSEILSFFVVPFLILVFNVLVLREVRRLSQAGCTMLPGQTGSGSAATTAMLLSVSFYVILTTIPASVVYSLQIQDGDPYLSDEQIRNDPVWQRYFDFLTVRKVVEEICLSHYACNIVLYMITGTQFRKAFAETFSNFRCGEKAGDYSEVNNHRPNNSVTYQTKV</sequence>
<dbReference type="Pfam" id="PF00001">
    <property type="entry name" value="7tm_1"/>
    <property type="match status" value="1"/>
</dbReference>
<evidence type="ECO:0000256" key="7">
    <source>
        <dbReference type="ARBA" id="ARBA00023224"/>
    </source>
</evidence>
<keyword evidence="3 8" id="KW-1133">Transmembrane helix</keyword>
<feature type="transmembrane region" description="Helical" evidence="8">
    <location>
        <begin position="52"/>
        <end position="69"/>
    </location>
</feature>
<evidence type="ECO:0000259" key="9">
    <source>
        <dbReference type="PROSITE" id="PS50262"/>
    </source>
</evidence>
<dbReference type="InterPro" id="IPR017452">
    <property type="entry name" value="GPCR_Rhodpsn_7TM"/>
</dbReference>
<evidence type="ECO:0000313" key="11">
    <source>
        <dbReference type="Proteomes" id="UP001208570"/>
    </source>
</evidence>
<feature type="transmembrane region" description="Helical" evidence="8">
    <location>
        <begin position="120"/>
        <end position="140"/>
    </location>
</feature>
<evidence type="ECO:0000256" key="2">
    <source>
        <dbReference type="ARBA" id="ARBA00022692"/>
    </source>
</evidence>
<accession>A0AAD9KBD5</accession>
<dbReference type="PANTHER" id="PTHR24243:SF233">
    <property type="entry name" value="THYROTROPIN-RELEASING HORMONE RECEPTOR"/>
    <property type="match status" value="1"/>
</dbReference>
<dbReference type="Proteomes" id="UP001208570">
    <property type="component" value="Unassembled WGS sequence"/>
</dbReference>
<reference evidence="10" key="1">
    <citation type="journal article" date="2023" name="Mol. Biol. Evol.">
        <title>Third-Generation Sequencing Reveals the Adaptive Role of the Epigenome in Three Deep-Sea Polychaetes.</title>
        <authorList>
            <person name="Perez M."/>
            <person name="Aroh O."/>
            <person name="Sun Y."/>
            <person name="Lan Y."/>
            <person name="Juniper S.K."/>
            <person name="Young C.R."/>
            <person name="Angers B."/>
            <person name="Qian P.Y."/>
        </authorList>
    </citation>
    <scope>NUCLEOTIDE SEQUENCE</scope>
    <source>
        <strain evidence="10">P08H-3</strain>
    </source>
</reference>
<dbReference type="PANTHER" id="PTHR24243">
    <property type="entry name" value="G-PROTEIN COUPLED RECEPTOR"/>
    <property type="match status" value="1"/>
</dbReference>
<keyword evidence="6" id="KW-0675">Receptor</keyword>
<dbReference type="PRINTS" id="PR00237">
    <property type="entry name" value="GPCRRHODOPSN"/>
</dbReference>
<dbReference type="EMBL" id="JAODUP010000019">
    <property type="protein sequence ID" value="KAK2168211.1"/>
    <property type="molecule type" value="Genomic_DNA"/>
</dbReference>
<feature type="transmembrane region" description="Helical" evidence="8">
    <location>
        <begin position="255"/>
        <end position="272"/>
    </location>
</feature>
<name>A0AAD9KBD5_9ANNE</name>
<evidence type="ECO:0000313" key="10">
    <source>
        <dbReference type="EMBL" id="KAK2168211.1"/>
    </source>
</evidence>
<proteinExistence type="predicted"/>
<evidence type="ECO:0000256" key="8">
    <source>
        <dbReference type="SAM" id="Phobius"/>
    </source>
</evidence>
<dbReference type="SUPFAM" id="SSF81321">
    <property type="entry name" value="Family A G protein-coupled receptor-like"/>
    <property type="match status" value="1"/>
</dbReference>
<evidence type="ECO:0000256" key="3">
    <source>
        <dbReference type="ARBA" id="ARBA00022989"/>
    </source>
</evidence>
<dbReference type="Gene3D" id="1.20.1070.10">
    <property type="entry name" value="Rhodopsin 7-helix transmembrane proteins"/>
    <property type="match status" value="1"/>
</dbReference>
<keyword evidence="4" id="KW-0297">G-protein coupled receptor</keyword>
<evidence type="ECO:0000256" key="1">
    <source>
        <dbReference type="ARBA" id="ARBA00004141"/>
    </source>
</evidence>
<dbReference type="GO" id="GO:0004930">
    <property type="term" value="F:G protein-coupled receptor activity"/>
    <property type="evidence" value="ECO:0007669"/>
    <property type="project" value="UniProtKB-KW"/>
</dbReference>
<feature type="transmembrane region" description="Helical" evidence="8">
    <location>
        <begin position="209"/>
        <end position="234"/>
    </location>
</feature>
<dbReference type="PROSITE" id="PS50262">
    <property type="entry name" value="G_PROTEIN_RECEP_F1_2"/>
    <property type="match status" value="1"/>
</dbReference>
<feature type="transmembrane region" description="Helical" evidence="8">
    <location>
        <begin position="81"/>
        <end position="100"/>
    </location>
</feature>
<dbReference type="InterPro" id="IPR000276">
    <property type="entry name" value="GPCR_Rhodpsn"/>
</dbReference>
<keyword evidence="7" id="KW-0807">Transducer</keyword>
<evidence type="ECO:0000256" key="4">
    <source>
        <dbReference type="ARBA" id="ARBA00023040"/>
    </source>
</evidence>
<keyword evidence="2 8" id="KW-0812">Transmembrane</keyword>
<feature type="domain" description="G-protein coupled receptors family 1 profile" evidence="9">
    <location>
        <begin position="60"/>
        <end position="331"/>
    </location>
</feature>
<evidence type="ECO:0000256" key="5">
    <source>
        <dbReference type="ARBA" id="ARBA00023136"/>
    </source>
</evidence>
<dbReference type="GO" id="GO:0005886">
    <property type="term" value="C:plasma membrane"/>
    <property type="evidence" value="ECO:0007669"/>
    <property type="project" value="TreeGrafter"/>
</dbReference>
<evidence type="ECO:0000256" key="6">
    <source>
        <dbReference type="ARBA" id="ARBA00023170"/>
    </source>
</evidence>
<keyword evidence="5 8" id="KW-0472">Membrane</keyword>
<feature type="transmembrane region" description="Helical" evidence="8">
    <location>
        <begin position="161"/>
        <end position="183"/>
    </location>
</feature>